<sequence>MQGSFLDVYNRLEAYANEISMINPGNDVVINLSKDEMEQGKRKYCVRHIEANWMKRFRTGEM</sequence>
<accession>A0AAV9KWR8</accession>
<gene>
    <name evidence="1" type="ORF">R3W88_014690</name>
</gene>
<proteinExistence type="predicted"/>
<name>A0AAV9KWR8_9SOLN</name>
<dbReference type="Proteomes" id="UP001311915">
    <property type="component" value="Unassembled WGS sequence"/>
</dbReference>
<reference evidence="1 2" key="1">
    <citation type="submission" date="2023-10" db="EMBL/GenBank/DDBJ databases">
        <title>Genome-Wide Identification Analysis in wild type Solanum Pinnatisectum Reveals Some Genes Defensing Phytophthora Infestans.</title>
        <authorList>
            <person name="Sun C."/>
        </authorList>
    </citation>
    <scope>NUCLEOTIDE SEQUENCE [LARGE SCALE GENOMIC DNA]</scope>
    <source>
        <strain evidence="1">LQN</strain>
        <tissue evidence="1">Leaf</tissue>
    </source>
</reference>
<evidence type="ECO:0000313" key="1">
    <source>
        <dbReference type="EMBL" id="KAK4716352.1"/>
    </source>
</evidence>
<evidence type="ECO:0000313" key="2">
    <source>
        <dbReference type="Proteomes" id="UP001311915"/>
    </source>
</evidence>
<comment type="caution">
    <text evidence="1">The sequence shown here is derived from an EMBL/GenBank/DDBJ whole genome shotgun (WGS) entry which is preliminary data.</text>
</comment>
<keyword evidence="2" id="KW-1185">Reference proteome</keyword>
<dbReference type="EMBL" id="JAWPEI010000009">
    <property type="protein sequence ID" value="KAK4716352.1"/>
    <property type="molecule type" value="Genomic_DNA"/>
</dbReference>
<dbReference type="AlphaFoldDB" id="A0AAV9KWR8"/>
<protein>
    <submittedName>
        <fullName evidence="1">Uncharacterized protein</fullName>
    </submittedName>
</protein>
<organism evidence="1 2">
    <name type="scientific">Solanum pinnatisectum</name>
    <name type="common">tansyleaf nightshade</name>
    <dbReference type="NCBI Taxonomy" id="50273"/>
    <lineage>
        <taxon>Eukaryota</taxon>
        <taxon>Viridiplantae</taxon>
        <taxon>Streptophyta</taxon>
        <taxon>Embryophyta</taxon>
        <taxon>Tracheophyta</taxon>
        <taxon>Spermatophyta</taxon>
        <taxon>Magnoliopsida</taxon>
        <taxon>eudicotyledons</taxon>
        <taxon>Gunneridae</taxon>
        <taxon>Pentapetalae</taxon>
        <taxon>asterids</taxon>
        <taxon>lamiids</taxon>
        <taxon>Solanales</taxon>
        <taxon>Solanaceae</taxon>
        <taxon>Solanoideae</taxon>
        <taxon>Solaneae</taxon>
        <taxon>Solanum</taxon>
    </lineage>
</organism>